<name>A0AAV0ENL1_9ASTE</name>
<keyword evidence="2" id="KW-1185">Reference proteome</keyword>
<reference evidence="1" key="1">
    <citation type="submission" date="2022-07" db="EMBL/GenBank/DDBJ databases">
        <authorList>
            <person name="Macas J."/>
            <person name="Novak P."/>
            <person name="Neumann P."/>
        </authorList>
    </citation>
    <scope>NUCLEOTIDE SEQUENCE</scope>
</reference>
<accession>A0AAV0ENL1</accession>
<dbReference type="AlphaFoldDB" id="A0AAV0ENL1"/>
<evidence type="ECO:0000313" key="1">
    <source>
        <dbReference type="EMBL" id="CAH9125436.1"/>
    </source>
</evidence>
<proteinExistence type="predicted"/>
<sequence length="143" mass="15694">MADCTLPELMGVLRIQVLVKFRSMCSLKRYRSALHHNTGNKFIQICITIGNIGRSIVKGTEMGQNFINEKCGTNNCDAEGKLTSKVSKHRGNGYVTICVKLVSAASLCFRNNVIVEAGVVEDLVNLIKDKLFMNLCQDANALG</sequence>
<organism evidence="1 2">
    <name type="scientific">Cuscuta epithymum</name>
    <dbReference type="NCBI Taxonomy" id="186058"/>
    <lineage>
        <taxon>Eukaryota</taxon>
        <taxon>Viridiplantae</taxon>
        <taxon>Streptophyta</taxon>
        <taxon>Embryophyta</taxon>
        <taxon>Tracheophyta</taxon>
        <taxon>Spermatophyta</taxon>
        <taxon>Magnoliopsida</taxon>
        <taxon>eudicotyledons</taxon>
        <taxon>Gunneridae</taxon>
        <taxon>Pentapetalae</taxon>
        <taxon>asterids</taxon>
        <taxon>lamiids</taxon>
        <taxon>Solanales</taxon>
        <taxon>Convolvulaceae</taxon>
        <taxon>Cuscuteae</taxon>
        <taxon>Cuscuta</taxon>
        <taxon>Cuscuta subgen. Cuscuta</taxon>
    </lineage>
</organism>
<gene>
    <name evidence="1" type="ORF">CEPIT_LOCUS26765</name>
</gene>
<dbReference type="Proteomes" id="UP001152523">
    <property type="component" value="Unassembled WGS sequence"/>
</dbReference>
<dbReference type="EMBL" id="CAMAPF010000937">
    <property type="protein sequence ID" value="CAH9125436.1"/>
    <property type="molecule type" value="Genomic_DNA"/>
</dbReference>
<evidence type="ECO:0000313" key="2">
    <source>
        <dbReference type="Proteomes" id="UP001152523"/>
    </source>
</evidence>
<comment type="caution">
    <text evidence="1">The sequence shown here is derived from an EMBL/GenBank/DDBJ whole genome shotgun (WGS) entry which is preliminary data.</text>
</comment>
<protein>
    <submittedName>
        <fullName evidence="1">Uncharacterized protein</fullName>
    </submittedName>
</protein>